<evidence type="ECO:0000259" key="3">
    <source>
        <dbReference type="SMART" id="SM00382"/>
    </source>
</evidence>
<accession>A0A650CF59</accession>
<dbReference type="EMBL" id="CP045484">
    <property type="protein sequence ID" value="QGR16480.1"/>
    <property type="molecule type" value="Genomic_DNA"/>
</dbReference>
<gene>
    <name evidence="5" type="ORF">D1869_04145</name>
    <name evidence="4" type="ORF">HNQ62_002871</name>
</gene>
<dbReference type="InterPro" id="IPR003593">
    <property type="entry name" value="AAA+_ATPase"/>
</dbReference>
<evidence type="ECO:0000313" key="4">
    <source>
        <dbReference type="EMBL" id="MBB5255096.1"/>
    </source>
</evidence>
<evidence type="ECO:0000256" key="2">
    <source>
        <dbReference type="ARBA" id="ARBA00022840"/>
    </source>
</evidence>
<proteinExistence type="predicted"/>
<dbReference type="PANTHER" id="PTHR43158:SF2">
    <property type="entry name" value="SKFA PEPTIDE EXPORT ATP-BINDING PROTEIN SKFE"/>
    <property type="match status" value="1"/>
</dbReference>
<dbReference type="Proteomes" id="UP000427373">
    <property type="component" value="Chromosome"/>
</dbReference>
<evidence type="ECO:0000256" key="1">
    <source>
        <dbReference type="ARBA" id="ARBA00022741"/>
    </source>
</evidence>
<reference evidence="4 7" key="2">
    <citation type="submission" date="2020-08" db="EMBL/GenBank/DDBJ databases">
        <title>Genomic Encyclopedia of Type Strains, Phase IV (KMG-IV): sequencing the most valuable type-strain genomes for metagenomic binning, comparative biology and taxonomic classification.</title>
        <authorList>
            <person name="Goeker M."/>
        </authorList>
    </citation>
    <scope>NUCLEOTIDE SEQUENCE [LARGE SCALE GENOMIC DNA]</scope>
    <source>
        <strain evidence="4 7">DSM 12421</strain>
    </source>
</reference>
<dbReference type="KEGG" id="soh:D1869_04145"/>
<keyword evidence="6" id="KW-1185">Reference proteome</keyword>
<keyword evidence="1" id="KW-0547">Nucleotide-binding</keyword>
<reference evidence="5 6" key="1">
    <citation type="submission" date="2019-10" db="EMBL/GenBank/DDBJ databases">
        <title>Genome Sequences from Six Type Strain Members of the Archaeal Family Sulfolobaceae: Acidianus ambivalens, Acidianus infernus, Metallosphaera prunae, Stygiolobus azoricus, Sulfolobus metallicus, and Sulfurisphaera ohwakuensis.</title>
        <authorList>
            <person name="Counts J.A."/>
            <person name="Kelly R.M."/>
        </authorList>
    </citation>
    <scope>NUCLEOTIDE SEQUENCE [LARGE SCALE GENOMIC DNA]</scope>
    <source>
        <strain evidence="5 6">TA-1</strain>
    </source>
</reference>
<dbReference type="OrthoDB" id="43286at2157"/>
<dbReference type="GeneID" id="42800410"/>
<dbReference type="Proteomes" id="UP000582213">
    <property type="component" value="Unassembled WGS sequence"/>
</dbReference>
<evidence type="ECO:0000313" key="5">
    <source>
        <dbReference type="EMBL" id="QGR16480.1"/>
    </source>
</evidence>
<dbReference type="SMART" id="SM00382">
    <property type="entry name" value="AAA"/>
    <property type="match status" value="1"/>
</dbReference>
<dbReference type="EMBL" id="JACHFY010000041">
    <property type="protein sequence ID" value="MBB5255096.1"/>
    <property type="molecule type" value="Genomic_DNA"/>
</dbReference>
<dbReference type="Pfam" id="PF00005">
    <property type="entry name" value="ABC_tran"/>
    <property type="match status" value="1"/>
</dbReference>
<sequence>MLQVNIPELKRGDKIILKNITFSSRSRIICLKGRNGSGKTSLLLALSGLIHHNGKVKADPEIKNIGLYAEDEEFYGHITAKDFLKIIFWFKGEVNDIFRIDYNGKIKNLSTGQRKKLYLTLALSGRHDWLLLDEPFANLDEKSVIVLREYLKNITNPIILTTQTQDELCGEYVNVEEFTP</sequence>
<dbReference type="InterPro" id="IPR003439">
    <property type="entry name" value="ABC_transporter-like_ATP-bd"/>
</dbReference>
<evidence type="ECO:0000313" key="6">
    <source>
        <dbReference type="Proteomes" id="UP000427373"/>
    </source>
</evidence>
<dbReference type="SUPFAM" id="SSF52540">
    <property type="entry name" value="P-loop containing nucleoside triphosphate hydrolases"/>
    <property type="match status" value="1"/>
</dbReference>
<dbReference type="PANTHER" id="PTHR43158">
    <property type="entry name" value="SKFA PEPTIDE EXPORT ATP-BINDING PROTEIN SKFE"/>
    <property type="match status" value="1"/>
</dbReference>
<keyword evidence="2 5" id="KW-0067">ATP-binding</keyword>
<dbReference type="GO" id="GO:0005524">
    <property type="term" value="F:ATP binding"/>
    <property type="evidence" value="ECO:0007669"/>
    <property type="project" value="UniProtKB-KW"/>
</dbReference>
<dbReference type="RefSeq" id="WP_156014035.1">
    <property type="nucleotide sequence ID" value="NZ_CP045484.1"/>
</dbReference>
<name>A0A650CF59_SULOH</name>
<dbReference type="Gene3D" id="3.40.50.300">
    <property type="entry name" value="P-loop containing nucleotide triphosphate hydrolases"/>
    <property type="match status" value="2"/>
</dbReference>
<feature type="domain" description="AAA+ ATPase" evidence="3">
    <location>
        <begin position="25"/>
        <end position="170"/>
    </location>
</feature>
<dbReference type="GO" id="GO:0016887">
    <property type="term" value="F:ATP hydrolysis activity"/>
    <property type="evidence" value="ECO:0007669"/>
    <property type="project" value="InterPro"/>
</dbReference>
<dbReference type="AlphaFoldDB" id="A0A650CF59"/>
<protein>
    <submittedName>
        <fullName evidence="4">ABC-type multidrug transport system ATPase subunit</fullName>
    </submittedName>
    <submittedName>
        <fullName evidence="5">ATP-binding cassette domain-containing protein</fullName>
    </submittedName>
</protein>
<organism evidence="5 6">
    <name type="scientific">Sulfurisphaera ohwakuensis</name>
    <dbReference type="NCBI Taxonomy" id="69656"/>
    <lineage>
        <taxon>Archaea</taxon>
        <taxon>Thermoproteota</taxon>
        <taxon>Thermoprotei</taxon>
        <taxon>Sulfolobales</taxon>
        <taxon>Sulfolobaceae</taxon>
        <taxon>Sulfurisphaera</taxon>
    </lineage>
</organism>
<evidence type="ECO:0000313" key="7">
    <source>
        <dbReference type="Proteomes" id="UP000582213"/>
    </source>
</evidence>
<dbReference type="InterPro" id="IPR027417">
    <property type="entry name" value="P-loop_NTPase"/>
</dbReference>